<dbReference type="AlphaFoldDB" id="A0A7E4V7H0"/>
<keyword evidence="3" id="KW-1185">Reference proteome</keyword>
<reference evidence="3" key="1">
    <citation type="journal article" date="2013" name="Genetics">
        <title>The draft genome and transcriptome of Panagrellus redivivus are shaped by the harsh demands of a free-living lifestyle.</title>
        <authorList>
            <person name="Srinivasan J."/>
            <person name="Dillman A.R."/>
            <person name="Macchietto M.G."/>
            <person name="Heikkinen L."/>
            <person name="Lakso M."/>
            <person name="Fracchia K.M."/>
            <person name="Antoshechkin I."/>
            <person name="Mortazavi A."/>
            <person name="Wong G."/>
            <person name="Sternberg P.W."/>
        </authorList>
    </citation>
    <scope>NUCLEOTIDE SEQUENCE [LARGE SCALE GENOMIC DNA]</scope>
    <source>
        <strain evidence="3">MT8872</strain>
    </source>
</reference>
<dbReference type="InterPro" id="IPR016186">
    <property type="entry name" value="C-type_lectin-like/link_sf"/>
</dbReference>
<feature type="transmembrane region" description="Helical" evidence="1">
    <location>
        <begin position="91"/>
        <end position="109"/>
    </location>
</feature>
<keyword evidence="1" id="KW-0812">Transmembrane</keyword>
<keyword evidence="1" id="KW-0472">Membrane</keyword>
<evidence type="ECO:0000313" key="4">
    <source>
        <dbReference type="WBParaSite" id="Pan_g17489.t1"/>
    </source>
</evidence>
<dbReference type="SUPFAM" id="SSF56436">
    <property type="entry name" value="C-type lectin-like"/>
    <property type="match status" value="1"/>
</dbReference>
<feature type="domain" description="C-type lectin" evidence="2">
    <location>
        <begin position="473"/>
        <end position="582"/>
    </location>
</feature>
<proteinExistence type="predicted"/>
<evidence type="ECO:0000259" key="2">
    <source>
        <dbReference type="PROSITE" id="PS50041"/>
    </source>
</evidence>
<protein>
    <submittedName>
        <fullName evidence="4">C-type lectin domain-containing protein</fullName>
    </submittedName>
</protein>
<dbReference type="InterPro" id="IPR001304">
    <property type="entry name" value="C-type_lectin-like"/>
</dbReference>
<dbReference type="CDD" id="cd00037">
    <property type="entry name" value="CLECT"/>
    <property type="match status" value="1"/>
</dbReference>
<reference evidence="4" key="2">
    <citation type="submission" date="2020-10" db="UniProtKB">
        <authorList>
            <consortium name="WormBaseParasite"/>
        </authorList>
    </citation>
    <scope>IDENTIFICATION</scope>
</reference>
<dbReference type="Gene3D" id="3.10.100.10">
    <property type="entry name" value="Mannose-Binding Protein A, subunit A"/>
    <property type="match status" value="1"/>
</dbReference>
<keyword evidence="1" id="KW-1133">Transmembrane helix</keyword>
<feature type="transmembrane region" description="Helical" evidence="1">
    <location>
        <begin position="251"/>
        <end position="274"/>
    </location>
</feature>
<dbReference type="Pfam" id="PF10327">
    <property type="entry name" value="7TM_GPCR_Sri"/>
    <property type="match status" value="1"/>
</dbReference>
<dbReference type="Proteomes" id="UP000492821">
    <property type="component" value="Unassembled WGS sequence"/>
</dbReference>
<feature type="transmembrane region" description="Helical" evidence="1">
    <location>
        <begin position="139"/>
        <end position="160"/>
    </location>
</feature>
<feature type="transmembrane region" description="Helical" evidence="1">
    <location>
        <begin position="206"/>
        <end position="231"/>
    </location>
</feature>
<dbReference type="WBParaSite" id="Pan_g17489.t1">
    <property type="protein sequence ID" value="Pan_g17489.t1"/>
    <property type="gene ID" value="Pan_g17489"/>
</dbReference>
<dbReference type="PANTHER" id="PTHR22803">
    <property type="entry name" value="MANNOSE, PHOSPHOLIPASE, LECTIN RECEPTOR RELATED"/>
    <property type="match status" value="1"/>
</dbReference>
<dbReference type="InterPro" id="IPR019429">
    <property type="entry name" value="7TM_GPCR_serpentine_rcpt_Sri"/>
</dbReference>
<organism evidence="3 4">
    <name type="scientific">Panagrellus redivivus</name>
    <name type="common">Microworm</name>
    <dbReference type="NCBI Taxonomy" id="6233"/>
    <lineage>
        <taxon>Eukaryota</taxon>
        <taxon>Metazoa</taxon>
        <taxon>Ecdysozoa</taxon>
        <taxon>Nematoda</taxon>
        <taxon>Chromadorea</taxon>
        <taxon>Rhabditida</taxon>
        <taxon>Tylenchina</taxon>
        <taxon>Panagrolaimomorpha</taxon>
        <taxon>Panagrolaimoidea</taxon>
        <taxon>Panagrolaimidae</taxon>
        <taxon>Panagrellus</taxon>
    </lineage>
</organism>
<accession>A0A7E4V7H0</accession>
<evidence type="ECO:0000256" key="1">
    <source>
        <dbReference type="SAM" id="Phobius"/>
    </source>
</evidence>
<feature type="transmembrane region" description="Helical" evidence="1">
    <location>
        <begin position="20"/>
        <end position="40"/>
    </location>
</feature>
<dbReference type="InterPro" id="IPR050111">
    <property type="entry name" value="C-type_lectin/snaclec_domain"/>
</dbReference>
<dbReference type="PROSITE" id="PS50041">
    <property type="entry name" value="C_TYPE_LECTIN_2"/>
    <property type="match status" value="1"/>
</dbReference>
<evidence type="ECO:0000313" key="3">
    <source>
        <dbReference type="Proteomes" id="UP000492821"/>
    </source>
</evidence>
<dbReference type="InterPro" id="IPR016187">
    <property type="entry name" value="CTDL_fold"/>
</dbReference>
<name>A0A7E4V7H0_PANRE</name>
<dbReference type="SMART" id="SM00034">
    <property type="entry name" value="CLECT"/>
    <property type="match status" value="1"/>
</dbReference>
<sequence length="612" mass="68881">MSEQVDSTKLYIHPLFANRVQFIPLGIVSVFLGFFVDYVIVTQSRDLGSFKYYLLNQTIWAQMLEIFMIVFNPVFLSPYIAGYMNGLLQNIGSYECTVAATTLCFALYLNTEMGVTFSLANRYVFTFFPQHRKLLENKYTWMAIGFYYLCFYGLNVMMFVSLATDAETIRAYARNETNGGLESYYSEASLIYVSEYGGKTRLLCRYMFALTLFLTLILAGSVLLFVLNVVIKRKKIFIVTLTARSLVLSSIVQAVLSIVMLYTPMLLMMFAWGYNVPNSANIVNMFATLLSCLSKMSIQNWLLFCLFPTISYCKTAFLHLNGYEVLGDTLLIYSTIDGHDCLKKCAGTEACLAVYVAVDTGACTLLTMVRDVREAMECRYYIKNVTATTEIANITLNPVEQILQDAVYASNGECPDGWTQTSTACTLAVSKSICAEYAPFLKATWNGIECIMPSVKIEHYCFSSNLALKSFNDSYYCYAVIPMWTTSKPLTYENANDYCYQQTGGYLASIHSADENSYIAELGKSLNLVGIGLISTNDKGTSVNDYKWLDGTTLDFNNFNYLRPGNYYLFPFVTLEVTMEKWITRSEASYGFAEVLSSLACKNNASAVYTKV</sequence>